<dbReference type="SMART" id="SM00028">
    <property type="entry name" value="TPR"/>
    <property type="match status" value="5"/>
</dbReference>
<dbReference type="Pfam" id="PF09699">
    <property type="entry name" value="Paired_CXXCH_1"/>
    <property type="match status" value="1"/>
</dbReference>
<dbReference type="InterPro" id="IPR036280">
    <property type="entry name" value="Multihaem_cyt_sf"/>
</dbReference>
<dbReference type="InterPro" id="IPR051829">
    <property type="entry name" value="Multiheme_Cytochr_ET"/>
</dbReference>
<dbReference type="Pfam" id="PF13646">
    <property type="entry name" value="HEAT_2"/>
    <property type="match status" value="1"/>
</dbReference>
<dbReference type="Pfam" id="PF13432">
    <property type="entry name" value="TPR_16"/>
    <property type="match status" value="1"/>
</dbReference>
<reference evidence="5 6" key="1">
    <citation type="submission" date="2020-02" db="EMBL/GenBank/DDBJ databases">
        <title>Balneolaceae bacterium YR4-1, complete genome.</title>
        <authorList>
            <person name="Li Y."/>
            <person name="Wu S."/>
        </authorList>
    </citation>
    <scope>NUCLEOTIDE SEQUENCE [LARGE SCALE GENOMIC DNA]</scope>
    <source>
        <strain evidence="5 6">YR4-1</strain>
    </source>
</reference>
<dbReference type="InterPro" id="IPR023155">
    <property type="entry name" value="Cyt_c-552/4"/>
</dbReference>
<name>A0A6M1SYE1_9BACT</name>
<evidence type="ECO:0000313" key="6">
    <source>
        <dbReference type="Proteomes" id="UP000473278"/>
    </source>
</evidence>
<keyword evidence="1" id="KW-0732">Signal</keyword>
<protein>
    <submittedName>
        <fullName evidence="5">Tetratricopeptide repeat protein</fullName>
    </submittedName>
</protein>
<dbReference type="InterPro" id="IPR019734">
    <property type="entry name" value="TPR_rpt"/>
</dbReference>
<dbReference type="Pfam" id="PF13435">
    <property type="entry name" value="Cytochrome_C554"/>
    <property type="match status" value="2"/>
</dbReference>
<dbReference type="SUPFAM" id="SSF48371">
    <property type="entry name" value="ARM repeat"/>
    <property type="match status" value="1"/>
</dbReference>
<feature type="domain" description="Cytochrome c-552/4" evidence="4">
    <location>
        <begin position="46"/>
        <end position="73"/>
    </location>
</feature>
<keyword evidence="2" id="KW-0802">TPR repeat</keyword>
<feature type="repeat" description="TPR" evidence="2">
    <location>
        <begin position="564"/>
        <end position="597"/>
    </location>
</feature>
<feature type="repeat" description="TPR" evidence="2">
    <location>
        <begin position="632"/>
        <end position="665"/>
    </location>
</feature>
<keyword evidence="6" id="KW-1185">Reference proteome</keyword>
<proteinExistence type="predicted"/>
<dbReference type="Gene3D" id="1.25.40.10">
    <property type="entry name" value="Tetratricopeptide repeat domain"/>
    <property type="match status" value="1"/>
</dbReference>
<dbReference type="InterPro" id="IPR011989">
    <property type="entry name" value="ARM-like"/>
</dbReference>
<dbReference type="PANTHER" id="PTHR35038">
    <property type="entry name" value="DISSIMILATORY SULFITE REDUCTASE SIRA"/>
    <property type="match status" value="1"/>
</dbReference>
<evidence type="ECO:0000259" key="3">
    <source>
        <dbReference type="Pfam" id="PF09699"/>
    </source>
</evidence>
<dbReference type="PROSITE" id="PS51257">
    <property type="entry name" value="PROKAR_LIPOPROTEIN"/>
    <property type="match status" value="1"/>
</dbReference>
<dbReference type="Pfam" id="PF14559">
    <property type="entry name" value="TPR_19"/>
    <property type="match status" value="1"/>
</dbReference>
<comment type="caution">
    <text evidence="5">The sequence shown here is derived from an EMBL/GenBank/DDBJ whole genome shotgun (WGS) entry which is preliminary data.</text>
</comment>
<accession>A0A6M1SYE1</accession>
<dbReference type="InterPro" id="IPR016024">
    <property type="entry name" value="ARM-type_fold"/>
</dbReference>
<dbReference type="EMBL" id="JAALLT010000006">
    <property type="protein sequence ID" value="NGP78100.1"/>
    <property type="molecule type" value="Genomic_DNA"/>
</dbReference>
<sequence length="748" mass="86325">MKYRLLLFSIISLSLMISLVYSCGTRENDTRNQGLDFKSPFIGDQECASCHSDQYRMWKGSHHFYAMNEATSNYVRGDFNGEVFRHNGVTYKFYKKADKYFVETEGLESKNSSYEVAYTFGWEPLQQYLLDFGSGKYQALNIAWDTQEKQWFALNPEQDLEHGNWLHWTGGAMNWNTMCADCHSTNLQQNYIAEADSFNTTWSSINVSCESCHGGGRDHVSFMQSEEAAEATIERIREDLLSTKTTSQVELIKQCAPCHSLREKLTSDYSHDTDFLDHFNPTLPHPESYFADGQIKEEVYVYGSFLQSKMYKQDVKCNDCHDPHSLDLKANVKDNTLCMSCHENSYDSPEHHFHKLNTEASQCINCHMPGRFYMEVDFRRDHSFRVPRPDQSVLYDVPNACNNCHESESPQWASNWVKEWYGTNRSKHFSDVLLKADSLDVKALPDLQALIADTSQPEIARATAVWYTGQFPSEESLEILESAIQSETALVRLSGAKALSALPSEMKMLPLQDLLDDEERSVRNAAISGLTEFTVVDISSFAKQSFKKALEEYEEYLDVNRYFPQGEMNRGQYFEKSGKIDEAIKAYKEAIKKDSEFLPARINLAYLYNQIGQNQASEDQLDKVLEIEPSYGPAYYSMALLKAEQNNLKESLQYFEEGANLMPENHRLRYNWAISLQRLDMPERAEEIYLEALELAPDNVDYLYGLVTLYFQQKEYEKALYNVEKLLEIAPENQRFLQLQNLIIQRSE</sequence>
<evidence type="ECO:0000259" key="4">
    <source>
        <dbReference type="Pfam" id="PF13435"/>
    </source>
</evidence>
<dbReference type="InterPro" id="IPR010177">
    <property type="entry name" value="Paired_CXXCH_1"/>
</dbReference>
<dbReference type="Gene3D" id="1.25.10.10">
    <property type="entry name" value="Leucine-rich Repeat Variant"/>
    <property type="match status" value="1"/>
</dbReference>
<dbReference type="Gene3D" id="1.10.1130.10">
    <property type="entry name" value="Flavocytochrome C3, Chain A"/>
    <property type="match status" value="3"/>
</dbReference>
<dbReference type="PANTHER" id="PTHR35038:SF8">
    <property type="entry name" value="C-TYPE POLYHEME CYTOCHROME OMCC"/>
    <property type="match status" value="1"/>
</dbReference>
<dbReference type="AlphaFoldDB" id="A0A6M1SYE1"/>
<dbReference type="SUPFAM" id="SSF48452">
    <property type="entry name" value="TPR-like"/>
    <property type="match status" value="1"/>
</dbReference>
<dbReference type="PROSITE" id="PS50005">
    <property type="entry name" value="TPR"/>
    <property type="match status" value="3"/>
</dbReference>
<dbReference type="InterPro" id="IPR011990">
    <property type="entry name" value="TPR-like_helical_dom_sf"/>
</dbReference>
<feature type="domain" description="Cytochrome c-552/4" evidence="4">
    <location>
        <begin position="174"/>
        <end position="214"/>
    </location>
</feature>
<evidence type="ECO:0000256" key="1">
    <source>
        <dbReference type="ARBA" id="ARBA00022729"/>
    </source>
</evidence>
<evidence type="ECO:0000256" key="2">
    <source>
        <dbReference type="PROSITE-ProRule" id="PRU00339"/>
    </source>
</evidence>
<organism evidence="5 6">
    <name type="scientific">Halalkalibaculum roseum</name>
    <dbReference type="NCBI Taxonomy" id="2709311"/>
    <lineage>
        <taxon>Bacteria</taxon>
        <taxon>Pseudomonadati</taxon>
        <taxon>Balneolota</taxon>
        <taxon>Balneolia</taxon>
        <taxon>Balneolales</taxon>
        <taxon>Balneolaceae</taxon>
        <taxon>Halalkalibaculum</taxon>
    </lineage>
</organism>
<dbReference type="SUPFAM" id="SSF48695">
    <property type="entry name" value="Multiheme cytochromes"/>
    <property type="match status" value="1"/>
</dbReference>
<evidence type="ECO:0000313" key="5">
    <source>
        <dbReference type="EMBL" id="NGP78100.1"/>
    </source>
</evidence>
<feature type="domain" description="Doubled CXXCH motif" evidence="3">
    <location>
        <begin position="314"/>
        <end position="344"/>
    </location>
</feature>
<gene>
    <name evidence="5" type="ORF">G3570_15735</name>
</gene>
<dbReference type="Proteomes" id="UP000473278">
    <property type="component" value="Unassembled WGS sequence"/>
</dbReference>
<feature type="repeat" description="TPR" evidence="2">
    <location>
        <begin position="700"/>
        <end position="733"/>
    </location>
</feature>
<dbReference type="RefSeq" id="WP_165143835.1">
    <property type="nucleotide sequence ID" value="NZ_JAALLT010000006.1"/>
</dbReference>